<proteinExistence type="predicted"/>
<dbReference type="PROSITE" id="PS50011">
    <property type="entry name" value="PROTEIN_KINASE_DOM"/>
    <property type="match status" value="1"/>
</dbReference>
<dbReference type="Proteomes" id="UP000247702">
    <property type="component" value="Unassembled WGS sequence"/>
</dbReference>
<dbReference type="GO" id="GO:0004674">
    <property type="term" value="F:protein serine/threonine kinase activity"/>
    <property type="evidence" value="ECO:0007669"/>
    <property type="project" value="TreeGrafter"/>
</dbReference>
<dbReference type="EMBL" id="BEXD01001354">
    <property type="protein sequence ID" value="GBB93698.1"/>
    <property type="molecule type" value="Genomic_DNA"/>
</dbReference>
<evidence type="ECO:0000313" key="2">
    <source>
        <dbReference type="EMBL" id="GBB93698.1"/>
    </source>
</evidence>
<dbReference type="Gene3D" id="1.10.510.10">
    <property type="entry name" value="Transferase(Phosphotransferase) domain 1"/>
    <property type="match status" value="1"/>
</dbReference>
<feature type="domain" description="Protein kinase" evidence="1">
    <location>
        <begin position="29"/>
        <end position="282"/>
    </location>
</feature>
<dbReference type="InterPro" id="IPR000719">
    <property type="entry name" value="Prot_kinase_dom"/>
</dbReference>
<dbReference type="InterPro" id="IPR051681">
    <property type="entry name" value="Ser/Thr_Kinases-Pseudokinases"/>
</dbReference>
<sequence>MMQFGKSGNAALDKFIFEKSLKWIPYKKLDNVEYLDKGGFGTIYKATWLDNYTARNVVLKCSNILNENLDEFLNEWKYHEKCLKSLEIINLHGFTKNPEKGYMVVMDYANEGNLRGNLSKIVKNDWREKLYILYKIISGLNEIHEQNLIHCDFHDGNILIDGDKVYISDLGLCQPVSSSKKGDIHGVIPFMAPEILRGKSYTRTSDIYSFAMIMWEFTSGIPPFSDRAHNFQLVISICEGERPKILQSTPQCYINLMKRCWHENLSIRPSASDVKDTIKKWIFYPNDDKIEKKFISNIMEFINAPIEHNDLTTKIHPQAYYTSRLHNFTSEQLNKTLESKRLDRIKYGNLESNDLVYVIPESINLESRCLNRIECGNLESNDLIYVIPESECLDHVVNYEIIWYVYIYIKLTCKLCY</sequence>
<comment type="caution">
    <text evidence="2">The sequence shown here is derived from an EMBL/GenBank/DDBJ whole genome shotgun (WGS) entry which is preliminary data.</text>
</comment>
<dbReference type="InterPro" id="IPR011009">
    <property type="entry name" value="Kinase-like_dom_sf"/>
</dbReference>
<reference evidence="2 3" key="1">
    <citation type="submission" date="2017-11" db="EMBL/GenBank/DDBJ databases">
        <title>The genome of Rhizophagus clarus HR1 reveals common genetic basis of auxotrophy among arbuscular mycorrhizal fungi.</title>
        <authorList>
            <person name="Kobayashi Y."/>
        </authorList>
    </citation>
    <scope>NUCLEOTIDE SEQUENCE [LARGE SCALE GENOMIC DNA]</scope>
    <source>
        <strain evidence="2 3">HR1</strain>
    </source>
</reference>
<dbReference type="InterPro" id="IPR001245">
    <property type="entry name" value="Ser-Thr/Tyr_kinase_cat_dom"/>
</dbReference>
<protein>
    <recommendedName>
        <fullName evidence="1">Protein kinase domain-containing protein</fullName>
    </recommendedName>
</protein>
<organism evidence="2 3">
    <name type="scientific">Rhizophagus clarus</name>
    <dbReference type="NCBI Taxonomy" id="94130"/>
    <lineage>
        <taxon>Eukaryota</taxon>
        <taxon>Fungi</taxon>
        <taxon>Fungi incertae sedis</taxon>
        <taxon>Mucoromycota</taxon>
        <taxon>Glomeromycotina</taxon>
        <taxon>Glomeromycetes</taxon>
        <taxon>Glomerales</taxon>
        <taxon>Glomeraceae</taxon>
        <taxon>Rhizophagus</taxon>
    </lineage>
</organism>
<accession>A0A2Z6RNI9</accession>
<dbReference type="PANTHER" id="PTHR44329:SF291">
    <property type="entry name" value="PROTEIN KINASE DOMAIN-CONTAINING PROTEIN"/>
    <property type="match status" value="1"/>
</dbReference>
<name>A0A2Z6RNI9_9GLOM</name>
<dbReference type="PANTHER" id="PTHR44329">
    <property type="entry name" value="SERINE/THREONINE-PROTEIN KINASE TNNI3K-RELATED"/>
    <property type="match status" value="1"/>
</dbReference>
<dbReference type="Pfam" id="PF07714">
    <property type="entry name" value="PK_Tyr_Ser-Thr"/>
    <property type="match status" value="1"/>
</dbReference>
<evidence type="ECO:0000313" key="3">
    <source>
        <dbReference type="Proteomes" id="UP000247702"/>
    </source>
</evidence>
<dbReference type="GO" id="GO:0005524">
    <property type="term" value="F:ATP binding"/>
    <property type="evidence" value="ECO:0007669"/>
    <property type="project" value="InterPro"/>
</dbReference>
<keyword evidence="3" id="KW-1185">Reference proteome</keyword>
<gene>
    <name evidence="2" type="ORF">RclHR1_22160001</name>
</gene>
<evidence type="ECO:0000259" key="1">
    <source>
        <dbReference type="PROSITE" id="PS50011"/>
    </source>
</evidence>
<dbReference type="SUPFAM" id="SSF56112">
    <property type="entry name" value="Protein kinase-like (PK-like)"/>
    <property type="match status" value="1"/>
</dbReference>
<dbReference type="AlphaFoldDB" id="A0A2Z6RNI9"/>